<comment type="similarity">
    <text evidence="1">Belongs to the DNA mismatch repair MutL/HexB family.</text>
</comment>
<dbReference type="InterPro" id="IPR020568">
    <property type="entry name" value="Ribosomal_Su5_D2-typ_SF"/>
</dbReference>
<dbReference type="PANTHER" id="PTHR10073:SF47">
    <property type="entry name" value="DNA MISMATCH REPAIR PROTEIN MLH3"/>
    <property type="match status" value="1"/>
</dbReference>
<dbReference type="InterPro" id="IPR042121">
    <property type="entry name" value="MutL_C_regsub"/>
</dbReference>
<dbReference type="GO" id="GO:0005524">
    <property type="term" value="F:ATP binding"/>
    <property type="evidence" value="ECO:0007669"/>
    <property type="project" value="InterPro"/>
</dbReference>
<dbReference type="Proteomes" id="UP000001876">
    <property type="component" value="Unassembled WGS sequence"/>
</dbReference>
<dbReference type="EMBL" id="GG663739">
    <property type="protein sequence ID" value="EEH56978.1"/>
    <property type="molecule type" value="Genomic_DNA"/>
</dbReference>
<dbReference type="NCBIfam" id="TIGR00585">
    <property type="entry name" value="mutl"/>
    <property type="match status" value="1"/>
</dbReference>
<dbReference type="SMART" id="SM01340">
    <property type="entry name" value="DNA_mis_repair"/>
    <property type="match status" value="1"/>
</dbReference>
<dbReference type="OrthoDB" id="498237at2759"/>
<evidence type="ECO:0000256" key="1">
    <source>
        <dbReference type="ARBA" id="ARBA00006082"/>
    </source>
</evidence>
<dbReference type="Pfam" id="PF01119">
    <property type="entry name" value="DNA_mis_repair"/>
    <property type="match status" value="1"/>
</dbReference>
<dbReference type="Pfam" id="PF08676">
    <property type="entry name" value="MutL_C"/>
    <property type="match status" value="1"/>
</dbReference>
<feature type="compositionally biased region" description="Pro residues" evidence="3">
    <location>
        <begin position="381"/>
        <end position="397"/>
    </location>
</feature>
<dbReference type="InterPro" id="IPR038973">
    <property type="entry name" value="MutL/Mlh/Pms-like"/>
</dbReference>
<dbReference type="PROSITE" id="PS00058">
    <property type="entry name" value="DNA_MISMATCH_REPAIR_1"/>
    <property type="match status" value="1"/>
</dbReference>
<dbReference type="GO" id="GO:0140664">
    <property type="term" value="F:ATP-dependent DNA damage sensor activity"/>
    <property type="evidence" value="ECO:0007669"/>
    <property type="project" value="InterPro"/>
</dbReference>
<dbReference type="SUPFAM" id="SSF118116">
    <property type="entry name" value="DNA mismatch repair protein MutL"/>
    <property type="match status" value="1"/>
</dbReference>
<dbReference type="RefSeq" id="XP_003058523.1">
    <property type="nucleotide sequence ID" value="XM_003058477.1"/>
</dbReference>
<dbReference type="GO" id="GO:0006298">
    <property type="term" value="P:mismatch repair"/>
    <property type="evidence" value="ECO:0007669"/>
    <property type="project" value="InterPro"/>
</dbReference>
<dbReference type="GO" id="GO:0030983">
    <property type="term" value="F:mismatched DNA binding"/>
    <property type="evidence" value="ECO:0007669"/>
    <property type="project" value="InterPro"/>
</dbReference>
<evidence type="ECO:0000256" key="3">
    <source>
        <dbReference type="SAM" id="MobiDB-lite"/>
    </source>
</evidence>
<dbReference type="GO" id="GO:0032300">
    <property type="term" value="C:mismatch repair complex"/>
    <property type="evidence" value="ECO:0007669"/>
    <property type="project" value="InterPro"/>
</dbReference>
<dbReference type="Gene3D" id="3.30.1370.100">
    <property type="entry name" value="MutL, C-terminal domain, regulatory subdomain"/>
    <property type="match status" value="1"/>
</dbReference>
<dbReference type="InterPro" id="IPR002099">
    <property type="entry name" value="MutL/Mlh/PMS"/>
</dbReference>
<dbReference type="SUPFAM" id="SSF54211">
    <property type="entry name" value="Ribosomal protein S5 domain 2-like"/>
    <property type="match status" value="1"/>
</dbReference>
<evidence type="ECO:0000256" key="2">
    <source>
        <dbReference type="ARBA" id="ARBA00022763"/>
    </source>
</evidence>
<dbReference type="OMA" id="FECAHGR"/>
<dbReference type="GO" id="GO:0016887">
    <property type="term" value="F:ATP hydrolysis activity"/>
    <property type="evidence" value="ECO:0007669"/>
    <property type="project" value="InterPro"/>
</dbReference>
<protein>
    <submittedName>
        <fullName evidence="6">DNA mismatch repair enzyme</fullName>
    </submittedName>
</protein>
<dbReference type="InterPro" id="IPR036890">
    <property type="entry name" value="HATPase_C_sf"/>
</dbReference>
<dbReference type="CDD" id="cd00782">
    <property type="entry name" value="MutL_Trans"/>
    <property type="match status" value="1"/>
</dbReference>
<dbReference type="Pfam" id="PF13589">
    <property type="entry name" value="HATPase_c_3"/>
    <property type="match status" value="1"/>
</dbReference>
<organism evidence="7">
    <name type="scientific">Micromonas pusilla (strain CCMP1545)</name>
    <name type="common">Picoplanktonic green alga</name>
    <dbReference type="NCBI Taxonomy" id="564608"/>
    <lineage>
        <taxon>Eukaryota</taxon>
        <taxon>Viridiplantae</taxon>
        <taxon>Chlorophyta</taxon>
        <taxon>Mamiellophyceae</taxon>
        <taxon>Mamiellales</taxon>
        <taxon>Mamiellaceae</taxon>
        <taxon>Micromonas</taxon>
    </lineage>
</organism>
<dbReference type="SUPFAM" id="SSF55874">
    <property type="entry name" value="ATPase domain of HSP90 chaperone/DNA topoisomerase II/histidine kinase"/>
    <property type="match status" value="1"/>
</dbReference>
<name>C1MTN3_MICPC</name>
<proteinExistence type="inferred from homology"/>
<sequence>MDRGARARFRPEEAPSAGMKPSALRQLSPELQSKLRSCTVISSIGQLVEECVCNSIDAGATKVSVVVDTGSTLAITVSDNGRGMSVRDVRDVGRRYHTSKCHDLQDLSDNIKTLGFRGEALASMSDLSVLEVTSRAAGSFETYTRISTKAGTATLACGPARYQLPKAGTVITARDLFHNHPVRRNMIRRNLQKQLEDARARVYRLALIHPAVGVSLTEFNGRRKELMRLPPGRSLLSALSDAFGSALASSLVPVGLTVGPFRARGYVTPSNRALNSPEVQFLYVNRRFVKKTPLHKAVKDAFNAARDPYESRRGPVTAPPGGHPGYVLCLDCSPSEYDVTYDVEKTLIEFRDWEMPLRVLNEALREAWPPIKEKEKEPDPLEPPPQTREPPVTPPPAVAVGGTETPSKDANGNCICCPPLARRRLGVPSMGTNDDDDAFICQTIEPFEDAPPPQQQQQPQPPNDVRSLLATWKNPVPAEMYQPSMPSSTANAVVTRESLENATVLTQWGKKFVLIRSASGDLFALDQHASDERVRLENLRRDLTARGDAVTSKVLPHPVPCELSAAELATLRANASSAHRWGWRWEDDDAGGGGVSLTGTPAIEGTTLGGDALGEYLREIAAVGLTSAPPPALHRLLASKACRGAIMFGDMLRRRECVALLEELRKTQLPLQCAHGRPTAALLAPGAVVDEDAALTPRNRRKMLAAGVLKTWRASQEKKRHAPLKLRIGAKKVVRA</sequence>
<feature type="compositionally biased region" description="Basic and acidic residues" evidence="3">
    <location>
        <begin position="1"/>
        <end position="13"/>
    </location>
</feature>
<reference evidence="6 7" key="1">
    <citation type="journal article" date="2009" name="Science">
        <title>Green evolution and dynamic adaptations revealed by genomes of the marine picoeukaryotes Micromonas.</title>
        <authorList>
            <person name="Worden A.Z."/>
            <person name="Lee J.H."/>
            <person name="Mock T."/>
            <person name="Rouze P."/>
            <person name="Simmons M.P."/>
            <person name="Aerts A.L."/>
            <person name="Allen A.E."/>
            <person name="Cuvelier M.L."/>
            <person name="Derelle E."/>
            <person name="Everett M.V."/>
            <person name="Foulon E."/>
            <person name="Grimwood J."/>
            <person name="Gundlach H."/>
            <person name="Henrissat B."/>
            <person name="Napoli C."/>
            <person name="McDonald S.M."/>
            <person name="Parker M.S."/>
            <person name="Rombauts S."/>
            <person name="Salamov A."/>
            <person name="Von Dassow P."/>
            <person name="Badger J.H."/>
            <person name="Coutinho P.M."/>
            <person name="Demir E."/>
            <person name="Dubchak I."/>
            <person name="Gentemann C."/>
            <person name="Eikrem W."/>
            <person name="Gready J.E."/>
            <person name="John U."/>
            <person name="Lanier W."/>
            <person name="Lindquist E.A."/>
            <person name="Lucas S."/>
            <person name="Mayer K.F."/>
            <person name="Moreau H."/>
            <person name="Not F."/>
            <person name="Otillar R."/>
            <person name="Panaud O."/>
            <person name="Pangilinan J."/>
            <person name="Paulsen I."/>
            <person name="Piegu B."/>
            <person name="Poliakov A."/>
            <person name="Robbens S."/>
            <person name="Schmutz J."/>
            <person name="Toulza E."/>
            <person name="Wyss T."/>
            <person name="Zelensky A."/>
            <person name="Zhou K."/>
            <person name="Armbrust E.V."/>
            <person name="Bhattacharya D."/>
            <person name="Goodenough U.W."/>
            <person name="Van de Peer Y."/>
            <person name="Grigoriev I.V."/>
        </authorList>
    </citation>
    <scope>NUCLEOTIDE SEQUENCE [LARGE SCALE GENOMIC DNA]</scope>
    <source>
        <strain evidence="6 7">CCMP1545</strain>
    </source>
</reference>
<dbReference type="Gene3D" id="3.30.1540.20">
    <property type="entry name" value="MutL, C-terminal domain, dimerisation subdomain"/>
    <property type="match status" value="1"/>
</dbReference>
<feature type="domain" description="MutL C-terminal dimerisation" evidence="4">
    <location>
        <begin position="504"/>
        <end position="652"/>
    </location>
</feature>
<dbReference type="InterPro" id="IPR013507">
    <property type="entry name" value="DNA_mismatch_S5_2-like"/>
</dbReference>
<dbReference type="STRING" id="564608.C1MTN3"/>
<dbReference type="InterPro" id="IPR042120">
    <property type="entry name" value="MutL_C_dimsub"/>
</dbReference>
<dbReference type="InterPro" id="IPR037198">
    <property type="entry name" value="MutL_C_sf"/>
</dbReference>
<accession>C1MTN3</accession>
<dbReference type="InterPro" id="IPR014762">
    <property type="entry name" value="DNA_mismatch_repair_CS"/>
</dbReference>
<keyword evidence="7" id="KW-1185">Reference proteome</keyword>
<feature type="domain" description="DNA mismatch repair protein S5" evidence="5">
    <location>
        <begin position="239"/>
        <end position="369"/>
    </location>
</feature>
<gene>
    <name evidence="6" type="ORF">MICPUCDRAFT_58134</name>
</gene>
<dbReference type="eggNOG" id="KOG1977">
    <property type="taxonomic scope" value="Eukaryota"/>
</dbReference>
<evidence type="ECO:0000313" key="6">
    <source>
        <dbReference type="EMBL" id="EEH56978.1"/>
    </source>
</evidence>
<feature type="region of interest" description="Disordered" evidence="3">
    <location>
        <begin position="370"/>
        <end position="411"/>
    </location>
</feature>
<dbReference type="InterPro" id="IPR014790">
    <property type="entry name" value="MutL_C"/>
</dbReference>
<evidence type="ECO:0000259" key="5">
    <source>
        <dbReference type="SMART" id="SM01340"/>
    </source>
</evidence>
<dbReference type="PANTHER" id="PTHR10073">
    <property type="entry name" value="DNA MISMATCH REPAIR PROTEIN MLH, PMS, MUTL"/>
    <property type="match status" value="1"/>
</dbReference>
<dbReference type="Gene3D" id="3.30.565.10">
    <property type="entry name" value="Histidine kinase-like ATPase, C-terminal domain"/>
    <property type="match status" value="1"/>
</dbReference>
<dbReference type="SMART" id="SM00853">
    <property type="entry name" value="MutL_C"/>
    <property type="match status" value="1"/>
</dbReference>
<evidence type="ECO:0000259" key="4">
    <source>
        <dbReference type="SMART" id="SM00853"/>
    </source>
</evidence>
<dbReference type="InterPro" id="IPR014721">
    <property type="entry name" value="Ribsml_uS5_D2-typ_fold_subgr"/>
</dbReference>
<keyword evidence="2" id="KW-0227">DNA damage</keyword>
<dbReference type="Gene3D" id="3.30.230.10">
    <property type="match status" value="1"/>
</dbReference>
<dbReference type="KEGG" id="mpp:MICPUCDRAFT_58134"/>
<dbReference type="GeneID" id="9684329"/>
<feature type="region of interest" description="Disordered" evidence="3">
    <location>
        <begin position="1"/>
        <end position="23"/>
    </location>
</feature>
<evidence type="ECO:0000313" key="7">
    <source>
        <dbReference type="Proteomes" id="UP000001876"/>
    </source>
</evidence>
<dbReference type="AlphaFoldDB" id="C1MTN3"/>